<organism evidence="3">
    <name type="scientific">Medioppia subpectinata</name>
    <dbReference type="NCBI Taxonomy" id="1979941"/>
    <lineage>
        <taxon>Eukaryota</taxon>
        <taxon>Metazoa</taxon>
        <taxon>Ecdysozoa</taxon>
        <taxon>Arthropoda</taxon>
        <taxon>Chelicerata</taxon>
        <taxon>Arachnida</taxon>
        <taxon>Acari</taxon>
        <taxon>Acariformes</taxon>
        <taxon>Sarcoptiformes</taxon>
        <taxon>Oribatida</taxon>
        <taxon>Brachypylina</taxon>
        <taxon>Oppioidea</taxon>
        <taxon>Oppiidae</taxon>
        <taxon>Medioppia</taxon>
    </lineage>
</organism>
<dbReference type="SMART" id="SM00271">
    <property type="entry name" value="DnaJ"/>
    <property type="match status" value="1"/>
</dbReference>
<evidence type="ECO:0000313" key="4">
    <source>
        <dbReference type="Proteomes" id="UP000759131"/>
    </source>
</evidence>
<dbReference type="PRINTS" id="PR00625">
    <property type="entry name" value="JDOMAIN"/>
</dbReference>
<dbReference type="Gene3D" id="1.10.287.110">
    <property type="entry name" value="DnaJ domain"/>
    <property type="match status" value="1"/>
</dbReference>
<dbReference type="CDD" id="cd06257">
    <property type="entry name" value="DnaJ"/>
    <property type="match status" value="1"/>
</dbReference>
<dbReference type="InterPro" id="IPR029827">
    <property type="entry name" value="JDP1-like"/>
</dbReference>
<dbReference type="EMBL" id="OC872999">
    <property type="protein sequence ID" value="CAD7636098.1"/>
    <property type="molecule type" value="Genomic_DNA"/>
</dbReference>
<sequence length="152" mass="17900">MDNMFEHKKNSSKEDYYQTLGCDYSSSLEQITCEYKSRALVLHPDKQNNKESDESFKQLVKAKEILTDPQKRKQYDRWRTSGIDITFEEWNRLGKGVHTSMHWRNDRQKDPMIGNGVSDANHSVCSSGVKFPINWSRDSNNQTLNKFRNYQI</sequence>
<dbReference type="PROSITE" id="PS50076">
    <property type="entry name" value="DNAJ_2"/>
    <property type="match status" value="1"/>
</dbReference>
<dbReference type="InterPro" id="IPR036869">
    <property type="entry name" value="J_dom_sf"/>
</dbReference>
<dbReference type="PANTHER" id="PTHR44500:SF1">
    <property type="entry name" value="DNAJ HOMOLOG SUBFAMILY C MEMBER 12"/>
    <property type="match status" value="1"/>
</dbReference>
<reference evidence="3" key="1">
    <citation type="submission" date="2020-11" db="EMBL/GenBank/DDBJ databases">
        <authorList>
            <person name="Tran Van P."/>
        </authorList>
    </citation>
    <scope>NUCLEOTIDE SEQUENCE</scope>
</reference>
<dbReference type="OrthoDB" id="436519at2759"/>
<proteinExistence type="predicted"/>
<gene>
    <name evidence="3" type="ORF">OSB1V03_LOCUS16487</name>
</gene>
<keyword evidence="4" id="KW-1185">Reference proteome</keyword>
<dbReference type="Proteomes" id="UP000759131">
    <property type="component" value="Unassembled WGS sequence"/>
</dbReference>
<dbReference type="AlphaFoldDB" id="A0A7R9Q888"/>
<name>A0A7R9Q888_9ACAR</name>
<protein>
    <recommendedName>
        <fullName evidence="2">J domain-containing protein</fullName>
    </recommendedName>
</protein>
<dbReference type="GO" id="GO:0005737">
    <property type="term" value="C:cytoplasm"/>
    <property type="evidence" value="ECO:0007669"/>
    <property type="project" value="TreeGrafter"/>
</dbReference>
<dbReference type="SUPFAM" id="SSF46565">
    <property type="entry name" value="Chaperone J-domain"/>
    <property type="match status" value="1"/>
</dbReference>
<dbReference type="EMBL" id="CAJPIZ010018424">
    <property type="protein sequence ID" value="CAG2116528.1"/>
    <property type="molecule type" value="Genomic_DNA"/>
</dbReference>
<dbReference type="InterPro" id="IPR001623">
    <property type="entry name" value="DnaJ_domain"/>
</dbReference>
<evidence type="ECO:0000259" key="2">
    <source>
        <dbReference type="PROSITE" id="PS50076"/>
    </source>
</evidence>
<accession>A0A7R9Q888</accession>
<feature type="domain" description="J" evidence="2">
    <location>
        <begin position="15"/>
        <end position="79"/>
    </location>
</feature>
<dbReference type="PANTHER" id="PTHR44500">
    <property type="entry name" value="DNAJ HOMOLOG SUBFAMILY C MEMBER 12"/>
    <property type="match status" value="1"/>
</dbReference>
<keyword evidence="1" id="KW-0143">Chaperone</keyword>
<evidence type="ECO:0000256" key="1">
    <source>
        <dbReference type="ARBA" id="ARBA00023186"/>
    </source>
</evidence>
<dbReference type="Pfam" id="PF00226">
    <property type="entry name" value="DnaJ"/>
    <property type="match status" value="1"/>
</dbReference>
<evidence type="ECO:0000313" key="3">
    <source>
        <dbReference type="EMBL" id="CAD7636098.1"/>
    </source>
</evidence>